<dbReference type="InterPro" id="IPR051795">
    <property type="entry name" value="Glycosyl_Hydrlase_43"/>
</dbReference>
<dbReference type="KEGG" id="bcom:BAUCODRAFT_90204"/>
<reference evidence="8 9" key="1">
    <citation type="journal article" date="2012" name="PLoS Pathog.">
        <title>Diverse lifestyles and strategies of plant pathogenesis encoded in the genomes of eighteen Dothideomycetes fungi.</title>
        <authorList>
            <person name="Ohm R.A."/>
            <person name="Feau N."/>
            <person name="Henrissat B."/>
            <person name="Schoch C.L."/>
            <person name="Horwitz B.A."/>
            <person name="Barry K.W."/>
            <person name="Condon B.J."/>
            <person name="Copeland A.C."/>
            <person name="Dhillon B."/>
            <person name="Glaser F."/>
            <person name="Hesse C.N."/>
            <person name="Kosti I."/>
            <person name="LaButti K."/>
            <person name="Lindquist E.A."/>
            <person name="Lucas S."/>
            <person name="Salamov A.A."/>
            <person name="Bradshaw R.E."/>
            <person name="Ciuffetti L."/>
            <person name="Hamelin R.C."/>
            <person name="Kema G.H.J."/>
            <person name="Lawrence C."/>
            <person name="Scott J.A."/>
            <person name="Spatafora J.W."/>
            <person name="Turgeon B.G."/>
            <person name="de Wit P.J.G.M."/>
            <person name="Zhong S."/>
            <person name="Goodwin S.B."/>
            <person name="Grigoriev I.V."/>
        </authorList>
    </citation>
    <scope>NUCLEOTIDE SEQUENCE [LARGE SCALE GENOMIC DNA]</scope>
    <source>
        <strain evidence="8 9">UAMH 10762</strain>
    </source>
</reference>
<dbReference type="InterPro" id="IPR041542">
    <property type="entry name" value="GH43_C2"/>
</dbReference>
<feature type="domain" description="Beta-xylosidase C-terminal Concanavalin A-like" evidence="7">
    <location>
        <begin position="367"/>
        <end position="523"/>
    </location>
</feature>
<dbReference type="HOGENOM" id="CLU_016508_0_0_1"/>
<name>M2LR12_BAUPA</name>
<dbReference type="InterPro" id="IPR023296">
    <property type="entry name" value="Glyco_hydro_beta-prop_sf"/>
</dbReference>
<sequence>MQTYNNPIISGFAPDPSVVLVDGTYFLVTSSFHIFPGIPIYASKDLQTWVQIGNAINRPEQVDLTNTITKAVKLHGGETMIGAGGLFAPTIRYDRGTFYIVCTNVSEEGDDFAAENFYISTTNIWKGDWSDPKPLNFKGIDPSLFIDDDGRAYIQGAWRLDRTEQPYSTIKQYEIDLHTGQQLSEPKELWQGSAQVYTEGPHLYKKDGYYYLLVAEGGTFEDHMISIARSKDILGPYENCQENPILTAAGKPDELVQDTGHGELFQDSEGQWWATVLGVRKVDDRYPLGRESFLVPVDWPEGGWPRMPHPQLQFQRQACGSRAKWACLPQKLHVDDCHIRTPSMNLYRRQSTSVSLRPTDATLAVPVGSASFVGKRQRSINDKATVSLVLAEANLGKPVVAGLAVYKDDYRSASIAVDFGKGTIILRQRRTKDAAQPPEEVDVNQTVLSDHPGDKIQLGIDSCQTHYTFQYREDPSSPWTVLGSVDTLDLTCRDFTGTILGVFAHNTTLQNFEGDWVTFSHLTVTGQDQSQVLKL</sequence>
<dbReference type="AlphaFoldDB" id="M2LR12"/>
<evidence type="ECO:0000313" key="9">
    <source>
        <dbReference type="Proteomes" id="UP000011761"/>
    </source>
</evidence>
<evidence type="ECO:0000256" key="6">
    <source>
        <dbReference type="RuleBase" id="RU361187"/>
    </source>
</evidence>
<dbReference type="Pfam" id="PF04616">
    <property type="entry name" value="Glyco_hydro_43"/>
    <property type="match status" value="1"/>
</dbReference>
<dbReference type="RefSeq" id="XP_007676347.1">
    <property type="nucleotide sequence ID" value="XM_007678157.1"/>
</dbReference>
<accession>M2LR12</accession>
<dbReference type="OMA" id="IQNIGHG"/>
<organism evidence="8 9">
    <name type="scientific">Baudoinia panamericana (strain UAMH 10762)</name>
    <name type="common">Angels' share fungus</name>
    <name type="synonym">Baudoinia compniacensis (strain UAMH 10762)</name>
    <dbReference type="NCBI Taxonomy" id="717646"/>
    <lineage>
        <taxon>Eukaryota</taxon>
        <taxon>Fungi</taxon>
        <taxon>Dikarya</taxon>
        <taxon>Ascomycota</taxon>
        <taxon>Pezizomycotina</taxon>
        <taxon>Dothideomycetes</taxon>
        <taxon>Dothideomycetidae</taxon>
        <taxon>Mycosphaerellales</taxon>
        <taxon>Teratosphaeriaceae</taxon>
        <taxon>Baudoinia</taxon>
    </lineage>
</organism>
<dbReference type="CDD" id="cd18617">
    <property type="entry name" value="GH43_XynB-like"/>
    <property type="match status" value="1"/>
</dbReference>
<dbReference type="Pfam" id="PF17851">
    <property type="entry name" value="GH43_C2"/>
    <property type="match status" value="1"/>
</dbReference>
<comment type="similarity">
    <text evidence="1 6">Belongs to the glycosyl hydrolase 43 family.</text>
</comment>
<dbReference type="SUPFAM" id="SSF49899">
    <property type="entry name" value="Concanavalin A-like lectins/glucanases"/>
    <property type="match status" value="1"/>
</dbReference>
<dbReference type="PANTHER" id="PTHR42812:SF12">
    <property type="entry name" value="BETA-XYLOSIDASE-RELATED"/>
    <property type="match status" value="1"/>
</dbReference>
<evidence type="ECO:0000313" key="8">
    <source>
        <dbReference type="EMBL" id="EMC96872.1"/>
    </source>
</evidence>
<dbReference type="GeneID" id="19117462"/>
<feature type="site" description="Important for catalytic activity, responsible for pKa modulation of the active site Glu and correct orientation of both the proton donor and substrate" evidence="5">
    <location>
        <position position="141"/>
    </location>
</feature>
<proteinExistence type="inferred from homology"/>
<evidence type="ECO:0000259" key="7">
    <source>
        <dbReference type="Pfam" id="PF17851"/>
    </source>
</evidence>
<dbReference type="SUPFAM" id="SSF75005">
    <property type="entry name" value="Arabinanase/levansucrase/invertase"/>
    <property type="match status" value="1"/>
</dbReference>
<keyword evidence="9" id="KW-1185">Reference proteome</keyword>
<dbReference type="eggNOG" id="ENOG502SHCU">
    <property type="taxonomic scope" value="Eukaryota"/>
</dbReference>
<dbReference type="InterPro" id="IPR006710">
    <property type="entry name" value="Glyco_hydro_43"/>
</dbReference>
<dbReference type="OrthoDB" id="408373at2759"/>
<dbReference type="Proteomes" id="UP000011761">
    <property type="component" value="Unassembled WGS sequence"/>
</dbReference>
<dbReference type="GO" id="GO:0004553">
    <property type="term" value="F:hydrolase activity, hydrolyzing O-glycosyl compounds"/>
    <property type="evidence" value="ECO:0007669"/>
    <property type="project" value="InterPro"/>
</dbReference>
<keyword evidence="3 6" id="KW-0326">Glycosidase</keyword>
<gene>
    <name evidence="8" type="ORF">BAUCODRAFT_90204</name>
</gene>
<feature type="active site" description="Proton donor" evidence="4">
    <location>
        <position position="199"/>
    </location>
</feature>
<dbReference type="Gene3D" id="2.60.120.200">
    <property type="match status" value="1"/>
</dbReference>
<evidence type="ECO:0000256" key="1">
    <source>
        <dbReference type="ARBA" id="ARBA00009865"/>
    </source>
</evidence>
<evidence type="ECO:0000256" key="2">
    <source>
        <dbReference type="ARBA" id="ARBA00022801"/>
    </source>
</evidence>
<dbReference type="EMBL" id="KB445555">
    <property type="protein sequence ID" value="EMC96872.1"/>
    <property type="molecule type" value="Genomic_DNA"/>
</dbReference>
<dbReference type="Gene3D" id="2.115.10.20">
    <property type="entry name" value="Glycosyl hydrolase domain, family 43"/>
    <property type="match status" value="1"/>
</dbReference>
<dbReference type="PANTHER" id="PTHR42812">
    <property type="entry name" value="BETA-XYLOSIDASE"/>
    <property type="match status" value="1"/>
</dbReference>
<protein>
    <submittedName>
        <fullName evidence="8">Glycoside hydrolase family 43 protein</fullName>
    </submittedName>
</protein>
<dbReference type="InterPro" id="IPR013320">
    <property type="entry name" value="ConA-like_dom_sf"/>
</dbReference>
<evidence type="ECO:0000256" key="5">
    <source>
        <dbReference type="PIRSR" id="PIRSR606710-2"/>
    </source>
</evidence>
<keyword evidence="2 6" id="KW-0378">Hydrolase</keyword>
<dbReference type="GO" id="GO:0005975">
    <property type="term" value="P:carbohydrate metabolic process"/>
    <property type="evidence" value="ECO:0007669"/>
    <property type="project" value="InterPro"/>
</dbReference>
<feature type="active site" description="Proton acceptor" evidence="4">
    <location>
        <position position="15"/>
    </location>
</feature>
<evidence type="ECO:0000256" key="4">
    <source>
        <dbReference type="PIRSR" id="PIRSR606710-1"/>
    </source>
</evidence>
<evidence type="ECO:0000256" key="3">
    <source>
        <dbReference type="ARBA" id="ARBA00023295"/>
    </source>
</evidence>